<dbReference type="Proteomes" id="UP000315082">
    <property type="component" value="Chromosome"/>
</dbReference>
<name>A0A518JXM4_9BACT</name>
<dbReference type="Pfam" id="PF01957">
    <property type="entry name" value="NfeD"/>
    <property type="match status" value="1"/>
</dbReference>
<dbReference type="PANTHER" id="PTHR33507">
    <property type="entry name" value="INNER MEMBRANE PROTEIN YBBJ"/>
    <property type="match status" value="1"/>
</dbReference>
<keyword evidence="3 5" id="KW-1133">Transmembrane helix</keyword>
<comment type="subcellular location">
    <subcellularLocation>
        <location evidence="1">Membrane</location>
        <topology evidence="1">Multi-pass membrane protein</topology>
    </subcellularLocation>
</comment>
<evidence type="ECO:0000259" key="6">
    <source>
        <dbReference type="Pfam" id="PF01957"/>
    </source>
</evidence>
<feature type="transmembrane region" description="Helical" evidence="5">
    <location>
        <begin position="6"/>
        <end position="26"/>
    </location>
</feature>
<evidence type="ECO:0000256" key="4">
    <source>
        <dbReference type="ARBA" id="ARBA00023136"/>
    </source>
</evidence>
<keyword evidence="4 5" id="KW-0472">Membrane</keyword>
<keyword evidence="2 5" id="KW-0812">Transmembrane</keyword>
<feature type="transmembrane region" description="Helical" evidence="5">
    <location>
        <begin position="31"/>
        <end position="50"/>
    </location>
</feature>
<dbReference type="PANTHER" id="PTHR33507:SF4">
    <property type="entry name" value="NODULATION COMPETITIVENESS PROTEIN NFED"/>
    <property type="match status" value="1"/>
</dbReference>
<dbReference type="KEGG" id="rcf:Poly24_40080"/>
<dbReference type="EMBL" id="CP036348">
    <property type="protein sequence ID" value="QDV70288.1"/>
    <property type="molecule type" value="Genomic_DNA"/>
</dbReference>
<gene>
    <name evidence="7" type="ORF">Poly24_40080</name>
</gene>
<evidence type="ECO:0000256" key="3">
    <source>
        <dbReference type="ARBA" id="ARBA00022989"/>
    </source>
</evidence>
<evidence type="ECO:0000256" key="2">
    <source>
        <dbReference type="ARBA" id="ARBA00022692"/>
    </source>
</evidence>
<dbReference type="InterPro" id="IPR012340">
    <property type="entry name" value="NA-bd_OB-fold"/>
</dbReference>
<evidence type="ECO:0000256" key="5">
    <source>
        <dbReference type="SAM" id="Phobius"/>
    </source>
</evidence>
<dbReference type="Gene3D" id="2.40.50.140">
    <property type="entry name" value="Nucleic acid-binding proteins"/>
    <property type="match status" value="1"/>
</dbReference>
<keyword evidence="8" id="KW-1185">Reference proteome</keyword>
<sequence>MMDGPLFWSFVLLAAGLLLMIVEFFVPSGGFLAIASGLAMIGCIIVGFSVSPRWGMIMVVVVVTLVPIALGITVRLWPRTPMGRSIMARQPGDPLPDVLPDDEYHRKIKSLQGRVGMADSDMLPNGTIKIDGERYDAISSGGAIDRGQRIEVFRIESGKLHVRVTTRAIDADRDHAEPTVSPLDQPIEQLGIDSLEDPLA</sequence>
<dbReference type="RefSeq" id="WP_145099277.1">
    <property type="nucleotide sequence ID" value="NZ_CP036348.1"/>
</dbReference>
<protein>
    <recommendedName>
        <fullName evidence="6">NfeD-like C-terminal domain-containing protein</fullName>
    </recommendedName>
</protein>
<dbReference type="OrthoDB" id="283587at2"/>
<accession>A0A518JXM4</accession>
<dbReference type="InterPro" id="IPR002810">
    <property type="entry name" value="NfeD-like_C"/>
</dbReference>
<proteinExistence type="predicted"/>
<evidence type="ECO:0000256" key="1">
    <source>
        <dbReference type="ARBA" id="ARBA00004141"/>
    </source>
</evidence>
<reference evidence="7 8" key="1">
    <citation type="submission" date="2019-02" db="EMBL/GenBank/DDBJ databases">
        <title>Deep-cultivation of Planctomycetes and their phenomic and genomic characterization uncovers novel biology.</title>
        <authorList>
            <person name="Wiegand S."/>
            <person name="Jogler M."/>
            <person name="Boedeker C."/>
            <person name="Pinto D."/>
            <person name="Vollmers J."/>
            <person name="Rivas-Marin E."/>
            <person name="Kohn T."/>
            <person name="Peeters S.H."/>
            <person name="Heuer A."/>
            <person name="Rast P."/>
            <person name="Oberbeckmann S."/>
            <person name="Bunk B."/>
            <person name="Jeske O."/>
            <person name="Meyerdierks A."/>
            <person name="Storesund J.E."/>
            <person name="Kallscheuer N."/>
            <person name="Luecker S."/>
            <person name="Lage O.M."/>
            <person name="Pohl T."/>
            <person name="Merkel B.J."/>
            <person name="Hornburger P."/>
            <person name="Mueller R.-W."/>
            <person name="Bruemmer F."/>
            <person name="Labrenz M."/>
            <person name="Spormann A.M."/>
            <person name="Op den Camp H."/>
            <person name="Overmann J."/>
            <person name="Amann R."/>
            <person name="Jetten M.S.M."/>
            <person name="Mascher T."/>
            <person name="Medema M.H."/>
            <person name="Devos D.P."/>
            <person name="Kaster A.-K."/>
            <person name="Ovreas L."/>
            <person name="Rohde M."/>
            <person name="Galperin M.Y."/>
            <person name="Jogler C."/>
        </authorList>
    </citation>
    <scope>NUCLEOTIDE SEQUENCE [LARGE SCALE GENOMIC DNA]</scope>
    <source>
        <strain evidence="7 8">Poly24</strain>
    </source>
</reference>
<evidence type="ECO:0000313" key="7">
    <source>
        <dbReference type="EMBL" id="QDV70288.1"/>
    </source>
</evidence>
<dbReference type="InterPro" id="IPR052165">
    <property type="entry name" value="Membrane_assoc_protease"/>
</dbReference>
<dbReference type="GO" id="GO:0016020">
    <property type="term" value="C:membrane"/>
    <property type="evidence" value="ECO:0007669"/>
    <property type="project" value="UniProtKB-SubCell"/>
</dbReference>
<feature type="transmembrane region" description="Helical" evidence="5">
    <location>
        <begin position="56"/>
        <end position="77"/>
    </location>
</feature>
<organism evidence="7 8">
    <name type="scientific">Rosistilla carotiformis</name>
    <dbReference type="NCBI Taxonomy" id="2528017"/>
    <lineage>
        <taxon>Bacteria</taxon>
        <taxon>Pseudomonadati</taxon>
        <taxon>Planctomycetota</taxon>
        <taxon>Planctomycetia</taxon>
        <taxon>Pirellulales</taxon>
        <taxon>Pirellulaceae</taxon>
        <taxon>Rosistilla</taxon>
    </lineage>
</organism>
<feature type="domain" description="NfeD-like C-terminal" evidence="6">
    <location>
        <begin position="110"/>
        <end position="163"/>
    </location>
</feature>
<evidence type="ECO:0000313" key="8">
    <source>
        <dbReference type="Proteomes" id="UP000315082"/>
    </source>
</evidence>
<dbReference type="SUPFAM" id="SSF141322">
    <property type="entry name" value="NfeD domain-like"/>
    <property type="match status" value="1"/>
</dbReference>
<dbReference type="AlphaFoldDB" id="A0A518JXM4"/>